<keyword evidence="2" id="KW-1185">Reference proteome</keyword>
<name>A0ABS6Q0I0_9PSED</name>
<organism evidence="1 2">
    <name type="scientific">Pseudomonas farris</name>
    <dbReference type="NCBI Taxonomy" id="2841207"/>
    <lineage>
        <taxon>Bacteria</taxon>
        <taxon>Pseudomonadati</taxon>
        <taxon>Pseudomonadota</taxon>
        <taxon>Gammaproteobacteria</taxon>
        <taxon>Pseudomonadales</taxon>
        <taxon>Pseudomonadaceae</taxon>
        <taxon>Pseudomonas</taxon>
    </lineage>
</organism>
<dbReference type="EMBL" id="JAHSTV010000010">
    <property type="protein sequence ID" value="MBV4465797.1"/>
    <property type="molecule type" value="Genomic_DNA"/>
</dbReference>
<dbReference type="RefSeq" id="WP_217857772.1">
    <property type="nucleotide sequence ID" value="NZ_JAHSTV010000010.1"/>
</dbReference>
<evidence type="ECO:0000313" key="2">
    <source>
        <dbReference type="Proteomes" id="UP000886900"/>
    </source>
</evidence>
<proteinExistence type="predicted"/>
<reference evidence="1" key="1">
    <citation type="submission" date="2021-06" db="EMBL/GenBank/DDBJ databases">
        <title>Updating the genus Pseudomonas: Description of 43 new species and partition of the Pseudomonas putida group.</title>
        <authorList>
            <person name="Girard L."/>
            <person name="Lood C."/>
            <person name="Vandamme P."/>
            <person name="Rokni-Zadeh H."/>
            <person name="Van Noort V."/>
            <person name="Hofte M."/>
            <person name="Lavigne R."/>
            <person name="De Mot R."/>
        </authorList>
    </citation>
    <scope>NUCLEOTIDE SEQUENCE</scope>
    <source>
        <strain evidence="1">SWRI79</strain>
    </source>
</reference>
<gene>
    <name evidence="1" type="ORF">KVG95_20925</name>
</gene>
<comment type="caution">
    <text evidence="1">The sequence shown here is derived from an EMBL/GenBank/DDBJ whole genome shotgun (WGS) entry which is preliminary data.</text>
</comment>
<protein>
    <submittedName>
        <fullName evidence="1">Uncharacterized protein</fullName>
    </submittedName>
</protein>
<dbReference type="Proteomes" id="UP000886900">
    <property type="component" value="Unassembled WGS sequence"/>
</dbReference>
<evidence type="ECO:0000313" key="1">
    <source>
        <dbReference type="EMBL" id="MBV4465797.1"/>
    </source>
</evidence>
<sequence length="65" mass="7236">MPFVVEVADVEPGEDHQFVQHGAAQQPAGARWAPTVLFQFGTKAQRTSALCVPSPRFFQVVQRRL</sequence>
<accession>A0ABS6Q0I0</accession>